<dbReference type="PANTHER" id="PTHR43441">
    <property type="entry name" value="RIBOSOMAL-PROTEIN-SERINE ACETYLTRANSFERASE"/>
    <property type="match status" value="1"/>
</dbReference>
<evidence type="ECO:0000313" key="2">
    <source>
        <dbReference type="EMBL" id="KDQ52549.1"/>
    </source>
</evidence>
<dbReference type="HOGENOM" id="CLU_078023_0_0_1"/>
<dbReference type="SUPFAM" id="SSF55729">
    <property type="entry name" value="Acyl-CoA N-acyltransferases (Nat)"/>
    <property type="match status" value="1"/>
</dbReference>
<dbReference type="InParanoid" id="A0A067PCS1"/>
<proteinExistence type="predicted"/>
<evidence type="ECO:0000313" key="3">
    <source>
        <dbReference type="Proteomes" id="UP000027265"/>
    </source>
</evidence>
<dbReference type="Proteomes" id="UP000027265">
    <property type="component" value="Unassembled WGS sequence"/>
</dbReference>
<dbReference type="OrthoDB" id="41238at2759"/>
<gene>
    <name evidence="2" type="ORF">JAAARDRAFT_61854</name>
</gene>
<accession>A0A067PCS1</accession>
<reference evidence="3" key="1">
    <citation type="journal article" date="2014" name="Proc. Natl. Acad. Sci. U.S.A.">
        <title>Extensive sampling of basidiomycete genomes demonstrates inadequacy of the white-rot/brown-rot paradigm for wood decay fungi.</title>
        <authorList>
            <person name="Riley R."/>
            <person name="Salamov A.A."/>
            <person name="Brown D.W."/>
            <person name="Nagy L.G."/>
            <person name="Floudas D."/>
            <person name="Held B.W."/>
            <person name="Levasseur A."/>
            <person name="Lombard V."/>
            <person name="Morin E."/>
            <person name="Otillar R."/>
            <person name="Lindquist E.A."/>
            <person name="Sun H."/>
            <person name="LaButti K.M."/>
            <person name="Schmutz J."/>
            <person name="Jabbour D."/>
            <person name="Luo H."/>
            <person name="Baker S.E."/>
            <person name="Pisabarro A.G."/>
            <person name="Walton J.D."/>
            <person name="Blanchette R.A."/>
            <person name="Henrissat B."/>
            <person name="Martin F."/>
            <person name="Cullen D."/>
            <person name="Hibbett D.S."/>
            <person name="Grigoriev I.V."/>
        </authorList>
    </citation>
    <scope>NUCLEOTIDE SEQUENCE [LARGE SCALE GENOMIC DNA]</scope>
    <source>
        <strain evidence="3">MUCL 33604</strain>
    </source>
</reference>
<dbReference type="InterPro" id="IPR051908">
    <property type="entry name" value="Ribosomal_N-acetyltransferase"/>
</dbReference>
<protein>
    <recommendedName>
        <fullName evidence="1">N-acetyltransferase domain-containing protein</fullName>
    </recommendedName>
</protein>
<dbReference type="AlphaFoldDB" id="A0A067PCS1"/>
<dbReference type="GO" id="GO:1990189">
    <property type="term" value="F:protein N-terminal-serine acetyltransferase activity"/>
    <property type="evidence" value="ECO:0007669"/>
    <property type="project" value="TreeGrafter"/>
</dbReference>
<dbReference type="Pfam" id="PF13302">
    <property type="entry name" value="Acetyltransf_3"/>
    <property type="match status" value="1"/>
</dbReference>
<dbReference type="PANTHER" id="PTHR43441:SF5">
    <property type="entry name" value="FAMILY ACETYLTRANSFERASE, PUTATIVE-RELATED"/>
    <property type="match status" value="1"/>
</dbReference>
<organism evidence="2 3">
    <name type="scientific">Jaapia argillacea MUCL 33604</name>
    <dbReference type="NCBI Taxonomy" id="933084"/>
    <lineage>
        <taxon>Eukaryota</taxon>
        <taxon>Fungi</taxon>
        <taxon>Dikarya</taxon>
        <taxon>Basidiomycota</taxon>
        <taxon>Agaricomycotina</taxon>
        <taxon>Agaricomycetes</taxon>
        <taxon>Agaricomycetidae</taxon>
        <taxon>Jaapiales</taxon>
        <taxon>Jaapiaceae</taxon>
        <taxon>Jaapia</taxon>
    </lineage>
</organism>
<dbReference type="EMBL" id="KL197739">
    <property type="protein sequence ID" value="KDQ52549.1"/>
    <property type="molecule type" value="Genomic_DNA"/>
</dbReference>
<feature type="domain" description="N-acetyltransferase" evidence="1">
    <location>
        <begin position="23"/>
        <end position="179"/>
    </location>
</feature>
<dbReference type="GO" id="GO:0008999">
    <property type="term" value="F:protein-N-terminal-alanine acetyltransferase activity"/>
    <property type="evidence" value="ECO:0007669"/>
    <property type="project" value="TreeGrafter"/>
</dbReference>
<name>A0A067PCS1_9AGAM</name>
<dbReference type="InterPro" id="IPR016181">
    <property type="entry name" value="Acyl_CoA_acyltransferase"/>
</dbReference>
<dbReference type="Gene3D" id="3.40.630.30">
    <property type="match status" value="1"/>
</dbReference>
<keyword evidence="3" id="KW-1185">Reference proteome</keyword>
<dbReference type="STRING" id="933084.A0A067PCS1"/>
<evidence type="ECO:0000259" key="1">
    <source>
        <dbReference type="Pfam" id="PF13302"/>
    </source>
</evidence>
<sequence length="239" mass="26781">MEIIGKEYDPNFCFPVRDIENERLKLTPFMPALHAKPFYEGSKLHPELYNHIPAGPYDSAEELASDLFESRLQPGIGELLFAVFDKTQIAEDPTSSPDGTLAGIVALINSSAEHLCAEIGFVIILPAFHRTHVTTNTVGLLQCYCLDLSPDGLGLRRCQWQASASNEPSLKVAKRMGFKWEGIKRWDRVMPVGRIGNGLMPREGDVKGNQRGRDTAILAICWDDWITERENVIIQMARK</sequence>
<dbReference type="InterPro" id="IPR000182">
    <property type="entry name" value="GNAT_dom"/>
</dbReference>